<gene>
    <name evidence="6" type="ORF">KQI86_19750</name>
</gene>
<evidence type="ECO:0000256" key="4">
    <source>
        <dbReference type="ARBA" id="ARBA00023136"/>
    </source>
</evidence>
<dbReference type="NCBIfam" id="NF000825">
    <property type="entry name" value="PRK00068.1"/>
    <property type="match status" value="1"/>
</dbReference>
<comment type="similarity">
    <text evidence="5">Belongs to the UPF0182 family.</text>
</comment>
<dbReference type="PANTHER" id="PTHR39344:SF1">
    <property type="entry name" value="UPF0182 PROTEIN SLL1060"/>
    <property type="match status" value="1"/>
</dbReference>
<dbReference type="RefSeq" id="WP_216441135.1">
    <property type="nucleotide sequence ID" value="NZ_JAHLQF010000007.1"/>
</dbReference>
<evidence type="ECO:0000256" key="1">
    <source>
        <dbReference type="ARBA" id="ARBA00022475"/>
    </source>
</evidence>
<reference evidence="6 7" key="1">
    <citation type="submission" date="2021-06" db="EMBL/GenBank/DDBJ databases">
        <authorList>
            <person name="Sun Q."/>
            <person name="Li D."/>
        </authorList>
    </citation>
    <scope>NUCLEOTIDE SEQUENCE [LARGE SCALE GENOMIC DNA]</scope>
    <source>
        <strain evidence="6 7">MSJ-11</strain>
    </source>
</reference>
<evidence type="ECO:0000313" key="7">
    <source>
        <dbReference type="Proteomes" id="UP000726170"/>
    </source>
</evidence>
<sequence length="892" mass="103459">MKKSVLFIIFISIITISMLFINTIVEFLINIQWYKEVSYLAVYFTKINALIKLMIPSFIIIFIFVYVYYNIITKNKIEFKKIFNNKILLCINSLISITVAYLFSSEYWYYILQFNNSVNFNLTDPIFNKDIAFYIFKLPLIESIYNALIGLLVFLVLTTFIMYLALSIKDNVQRGGLREILSNFKEEKSRITILAGRQLAVISSLILIILALGFFIKSWNLVYSPRGGATGASYTDVKVTLLFYRIIIVLCIVSAIVAFFSITRKKIKPIIICLCGIFLLTAIEGVASNLVQNFIVKSNEKKLEEPYIKHNIAYTRKAFNIDDIQEIDFDVKNNLTISDIKNNKDIIDNIRINSFEPALEFYNQYQTIRPYYIFNDMDIDRYNINDKYTQVFIAPRELNLENIDPNTWQNRHLIYTHGYGVAASKVNSVTQEGQPDFLIKDIPEENNTDIVLKNSRIYFGEKTNDYAIVNTNLKEFDYPKGGDNKINQYDGKSGIRMTLFNKVLFAIKEKNLNFILSRDITRDSKILINRNIIERVNKIAPFLVYDKDPYVVIHDEKLYWIIDAYTVSNRYPYSQSYNNINYIRNSVKVVIDASEGDMDFYIVDKDDPIIMSYSKIFKNLFKDLSSMPQGLKDHIKYPEDIFKIQCSVLEKYHMTDPIAFLNGDDLWEVSKNEKLVQTKEAVDESPYVVMRLPGEKSNEMVVLEYFNMKSRNTMSSIFGARMDGDNYGKLIMYKMPSHKTIYSPYFFNQKLKQDPSISKEIALWNTSISEVIFGDTIIVPLNNSLLYVESMYLRASGKNSAPEVKRIILSYDDRVVIAENLDLAIKQMFDIDEKENNKGKENNNEENNKDFQSIKAAKDAYEKAIEAQKNGDWAKYGEYIKSLGDILNTLSK</sequence>
<feature type="transmembrane region" description="Helical" evidence="5">
    <location>
        <begin position="270"/>
        <end position="291"/>
    </location>
</feature>
<keyword evidence="3 5" id="KW-1133">Transmembrane helix</keyword>
<keyword evidence="2 5" id="KW-0812">Transmembrane</keyword>
<dbReference type="PANTHER" id="PTHR39344">
    <property type="entry name" value="UPF0182 PROTEIN SLL1060"/>
    <property type="match status" value="1"/>
</dbReference>
<feature type="transmembrane region" description="Helical" evidence="5">
    <location>
        <begin position="199"/>
        <end position="222"/>
    </location>
</feature>
<comment type="subcellular location">
    <subcellularLocation>
        <location evidence="5">Cell membrane</location>
        <topology evidence="5">Multi-pass membrane protein</topology>
    </subcellularLocation>
</comment>
<keyword evidence="4 5" id="KW-0472">Membrane</keyword>
<evidence type="ECO:0000256" key="3">
    <source>
        <dbReference type="ARBA" id="ARBA00022989"/>
    </source>
</evidence>
<feature type="transmembrane region" description="Helical" evidence="5">
    <location>
        <begin position="7"/>
        <end position="29"/>
    </location>
</feature>
<feature type="transmembrane region" description="Helical" evidence="5">
    <location>
        <begin position="242"/>
        <end position="263"/>
    </location>
</feature>
<feature type="transmembrane region" description="Helical" evidence="5">
    <location>
        <begin position="83"/>
        <end position="103"/>
    </location>
</feature>
<proteinExistence type="inferred from homology"/>
<dbReference type="Proteomes" id="UP000726170">
    <property type="component" value="Unassembled WGS sequence"/>
</dbReference>
<comment type="caution">
    <text evidence="6">The sequence shown here is derived from an EMBL/GenBank/DDBJ whole genome shotgun (WGS) entry which is preliminary data.</text>
</comment>
<organism evidence="6 7">
    <name type="scientific">Clostridium mobile</name>
    <dbReference type="NCBI Taxonomy" id="2841512"/>
    <lineage>
        <taxon>Bacteria</taxon>
        <taxon>Bacillati</taxon>
        <taxon>Bacillota</taxon>
        <taxon>Clostridia</taxon>
        <taxon>Eubacteriales</taxon>
        <taxon>Clostridiaceae</taxon>
        <taxon>Clostridium</taxon>
    </lineage>
</organism>
<feature type="transmembrane region" description="Helical" evidence="5">
    <location>
        <begin position="49"/>
        <end position="71"/>
    </location>
</feature>
<protein>
    <recommendedName>
        <fullName evidence="5">UPF0182 protein KQI86_19750</fullName>
    </recommendedName>
</protein>
<dbReference type="InterPro" id="IPR005372">
    <property type="entry name" value="UPF0182"/>
</dbReference>
<dbReference type="EMBL" id="JAHLQF010000007">
    <property type="protein sequence ID" value="MBU5486531.1"/>
    <property type="molecule type" value="Genomic_DNA"/>
</dbReference>
<evidence type="ECO:0000313" key="6">
    <source>
        <dbReference type="EMBL" id="MBU5486531.1"/>
    </source>
</evidence>
<accession>A0ABS6EMS3</accession>
<keyword evidence="7" id="KW-1185">Reference proteome</keyword>
<dbReference type="Pfam" id="PF03699">
    <property type="entry name" value="UPF0182"/>
    <property type="match status" value="1"/>
</dbReference>
<evidence type="ECO:0000256" key="2">
    <source>
        <dbReference type="ARBA" id="ARBA00022692"/>
    </source>
</evidence>
<dbReference type="HAMAP" id="MF_01600">
    <property type="entry name" value="UPF0182"/>
    <property type="match status" value="1"/>
</dbReference>
<evidence type="ECO:0000256" key="5">
    <source>
        <dbReference type="HAMAP-Rule" id="MF_01600"/>
    </source>
</evidence>
<keyword evidence="1 5" id="KW-1003">Cell membrane</keyword>
<feature type="transmembrane region" description="Helical" evidence="5">
    <location>
        <begin position="144"/>
        <end position="166"/>
    </location>
</feature>
<name>A0ABS6EMS3_9CLOT</name>